<feature type="domain" description="3-dehydroquinate synthase C-terminal" evidence="20">
    <location>
        <begin position="183"/>
        <end position="324"/>
    </location>
</feature>
<dbReference type="CDD" id="cd08195">
    <property type="entry name" value="DHQS"/>
    <property type="match status" value="1"/>
</dbReference>
<comment type="similarity">
    <text evidence="6 18">Belongs to the sugar phosphate cyclases superfamily. Dehydroquinate synthase family.</text>
</comment>
<dbReference type="Gene3D" id="3.40.50.1970">
    <property type="match status" value="1"/>
</dbReference>
<evidence type="ECO:0000256" key="2">
    <source>
        <dbReference type="ARBA" id="ARBA00001911"/>
    </source>
</evidence>
<dbReference type="PIRSF" id="PIRSF001455">
    <property type="entry name" value="DHQ_synth"/>
    <property type="match status" value="1"/>
</dbReference>
<dbReference type="FunFam" id="3.40.50.1970:FF:000007">
    <property type="entry name" value="Pentafunctional AROM polypeptide"/>
    <property type="match status" value="1"/>
</dbReference>
<dbReference type="InterPro" id="IPR030963">
    <property type="entry name" value="DHQ_synth_fam"/>
</dbReference>
<evidence type="ECO:0000256" key="18">
    <source>
        <dbReference type="HAMAP-Rule" id="MF_00110"/>
    </source>
</evidence>
<feature type="binding site" evidence="18">
    <location>
        <begin position="107"/>
        <end position="111"/>
    </location>
    <ligand>
        <name>NAD(+)</name>
        <dbReference type="ChEBI" id="CHEBI:57540"/>
    </ligand>
</feature>
<evidence type="ECO:0000256" key="14">
    <source>
        <dbReference type="ARBA" id="ARBA00023027"/>
    </source>
</evidence>
<keyword evidence="9 18" id="KW-0963">Cytoplasm</keyword>
<dbReference type="RefSeq" id="WP_249284905.1">
    <property type="nucleotide sequence ID" value="NZ_JACRSO010000002.1"/>
</dbReference>
<comment type="function">
    <text evidence="18">Catalyzes the conversion of 3-deoxy-D-arabino-heptulosonate 7-phosphate (DAHP) to dehydroquinate (DHQ).</text>
</comment>
<dbReference type="EMBL" id="JACRSO010000002">
    <property type="protein sequence ID" value="MBC8528985.1"/>
    <property type="molecule type" value="Genomic_DNA"/>
</dbReference>
<evidence type="ECO:0000256" key="17">
    <source>
        <dbReference type="ARBA" id="ARBA00023285"/>
    </source>
</evidence>
<dbReference type="GO" id="GO:0009423">
    <property type="term" value="P:chorismate biosynthetic process"/>
    <property type="evidence" value="ECO:0007669"/>
    <property type="project" value="UniProtKB-UniRule"/>
</dbReference>
<evidence type="ECO:0000256" key="3">
    <source>
        <dbReference type="ARBA" id="ARBA00001947"/>
    </source>
</evidence>
<comment type="cofactor">
    <cofactor evidence="18">
        <name>Co(2+)</name>
        <dbReference type="ChEBI" id="CHEBI:48828"/>
    </cofactor>
    <cofactor evidence="18">
        <name>Zn(2+)</name>
        <dbReference type="ChEBI" id="CHEBI:29105"/>
    </cofactor>
    <text evidence="18">Binds 1 divalent metal cation per subunit. Can use either Co(2+) or Zn(2+).</text>
</comment>
<dbReference type="GO" id="GO:0000166">
    <property type="term" value="F:nucleotide binding"/>
    <property type="evidence" value="ECO:0007669"/>
    <property type="project" value="UniProtKB-KW"/>
</dbReference>
<comment type="subcellular location">
    <subcellularLocation>
        <location evidence="4 18">Cytoplasm</location>
    </subcellularLocation>
</comment>
<feature type="binding site" evidence="18">
    <location>
        <position position="144"/>
    </location>
    <ligand>
        <name>NAD(+)</name>
        <dbReference type="ChEBI" id="CHEBI:57540"/>
    </ligand>
</feature>
<dbReference type="Pfam" id="PF01761">
    <property type="entry name" value="DHQ_synthase"/>
    <property type="match status" value="1"/>
</dbReference>
<evidence type="ECO:0000256" key="16">
    <source>
        <dbReference type="ARBA" id="ARBA00023239"/>
    </source>
</evidence>
<keyword evidence="11 18" id="KW-0479">Metal-binding</keyword>
<keyword evidence="22" id="KW-1185">Reference proteome</keyword>
<comment type="caution">
    <text evidence="18">Lacks conserved residue(s) required for the propagation of feature annotation.</text>
</comment>
<dbReference type="Proteomes" id="UP000654279">
    <property type="component" value="Unassembled WGS sequence"/>
</dbReference>
<dbReference type="InterPro" id="IPR030960">
    <property type="entry name" value="DHQS/DOIS_N"/>
</dbReference>
<evidence type="ECO:0000256" key="13">
    <source>
        <dbReference type="ARBA" id="ARBA00022833"/>
    </source>
</evidence>
<dbReference type="Pfam" id="PF24621">
    <property type="entry name" value="DHQS_C"/>
    <property type="match status" value="1"/>
</dbReference>
<keyword evidence="10 18" id="KW-0028">Amino-acid biosynthesis</keyword>
<dbReference type="PANTHER" id="PTHR43622:SF7">
    <property type="entry name" value="3-DEHYDROQUINATE SYNTHASE, CHLOROPLASTIC"/>
    <property type="match status" value="1"/>
</dbReference>
<keyword evidence="12 18" id="KW-0547">Nucleotide-binding</keyword>
<dbReference type="HAMAP" id="MF_00110">
    <property type="entry name" value="DHQ_synthase"/>
    <property type="match status" value="1"/>
</dbReference>
<keyword evidence="14 18" id="KW-0520">NAD</keyword>
<comment type="cofactor">
    <cofactor evidence="2 18">
        <name>NAD(+)</name>
        <dbReference type="ChEBI" id="CHEBI:57540"/>
    </cofactor>
</comment>
<dbReference type="GO" id="GO:0008652">
    <property type="term" value="P:amino acid biosynthetic process"/>
    <property type="evidence" value="ECO:0007669"/>
    <property type="project" value="UniProtKB-KW"/>
</dbReference>
<comment type="pathway">
    <text evidence="5 18">Metabolic intermediate biosynthesis; chorismate biosynthesis; chorismate from D-erythrose 4-phosphate and phosphoenolpyruvate: step 2/7.</text>
</comment>
<feature type="binding site" evidence="18">
    <location>
        <position position="247"/>
    </location>
    <ligand>
        <name>Zn(2+)</name>
        <dbReference type="ChEBI" id="CHEBI:29105"/>
    </ligand>
</feature>
<evidence type="ECO:0000313" key="21">
    <source>
        <dbReference type="EMBL" id="MBC8528985.1"/>
    </source>
</evidence>
<dbReference type="GO" id="GO:0009073">
    <property type="term" value="P:aromatic amino acid family biosynthetic process"/>
    <property type="evidence" value="ECO:0007669"/>
    <property type="project" value="UniProtKB-KW"/>
</dbReference>
<evidence type="ECO:0000313" key="22">
    <source>
        <dbReference type="Proteomes" id="UP000654279"/>
    </source>
</evidence>
<accession>A0A926CYD3</accession>
<keyword evidence="13 18" id="KW-0862">Zinc</keyword>
<evidence type="ECO:0000256" key="8">
    <source>
        <dbReference type="ARBA" id="ARBA00017684"/>
    </source>
</evidence>
<evidence type="ECO:0000256" key="4">
    <source>
        <dbReference type="ARBA" id="ARBA00004496"/>
    </source>
</evidence>
<protein>
    <recommendedName>
        <fullName evidence="8 18">3-dehydroquinate synthase</fullName>
        <shortName evidence="18">DHQS</shortName>
        <ecNumber evidence="7 18">4.2.3.4</ecNumber>
    </recommendedName>
</protein>
<dbReference type="InterPro" id="IPR016037">
    <property type="entry name" value="DHQ_synth_AroB"/>
</dbReference>
<proteinExistence type="inferred from homology"/>
<dbReference type="PANTHER" id="PTHR43622">
    <property type="entry name" value="3-DEHYDROQUINATE SYNTHASE"/>
    <property type="match status" value="1"/>
</dbReference>
<organism evidence="21 22">
    <name type="scientific">Luoshenia tenuis</name>
    <dbReference type="NCBI Taxonomy" id="2763654"/>
    <lineage>
        <taxon>Bacteria</taxon>
        <taxon>Bacillati</taxon>
        <taxon>Bacillota</taxon>
        <taxon>Clostridia</taxon>
        <taxon>Christensenellales</taxon>
        <taxon>Christensenellaceae</taxon>
        <taxon>Luoshenia</taxon>
    </lineage>
</organism>
<keyword evidence="17 18" id="KW-0170">Cobalt</keyword>
<feature type="binding site" evidence="18">
    <location>
        <position position="186"/>
    </location>
    <ligand>
        <name>Zn(2+)</name>
        <dbReference type="ChEBI" id="CHEBI:29105"/>
    </ligand>
</feature>
<feature type="binding site" evidence="18">
    <location>
        <begin position="131"/>
        <end position="132"/>
    </location>
    <ligand>
        <name>NAD(+)</name>
        <dbReference type="ChEBI" id="CHEBI:57540"/>
    </ligand>
</feature>
<evidence type="ECO:0000259" key="20">
    <source>
        <dbReference type="Pfam" id="PF24621"/>
    </source>
</evidence>
<dbReference type="GO" id="GO:0046872">
    <property type="term" value="F:metal ion binding"/>
    <property type="evidence" value="ECO:0007669"/>
    <property type="project" value="UniProtKB-KW"/>
</dbReference>
<evidence type="ECO:0000256" key="15">
    <source>
        <dbReference type="ARBA" id="ARBA00023141"/>
    </source>
</evidence>
<evidence type="ECO:0000256" key="6">
    <source>
        <dbReference type="ARBA" id="ARBA00005412"/>
    </source>
</evidence>
<comment type="caution">
    <text evidence="21">The sequence shown here is derived from an EMBL/GenBank/DDBJ whole genome shotgun (WGS) entry which is preliminary data.</text>
</comment>
<feature type="binding site" evidence="18">
    <location>
        <position position="264"/>
    </location>
    <ligand>
        <name>Zn(2+)</name>
        <dbReference type="ChEBI" id="CHEBI:29105"/>
    </ligand>
</feature>
<dbReference type="SUPFAM" id="SSF56796">
    <property type="entry name" value="Dehydroquinate synthase-like"/>
    <property type="match status" value="1"/>
</dbReference>
<sequence length="359" mass="39260">MRRVLNVQLKERGYPLVIEEGLLERIGEEVRAVYPAERAFILTDRNVDAQYGAKVESALRGAGYQTAKMVLEPGEATKAFPSLVPIYSALLENKMTRTDLMITLGGGVVGDLGGFAASTYLRGIPFIQIPTSLLAQVDSSIGGKVAVDLPQGKNLVGSFYQPKAVFIDPVVLDTLPERYFKDGMAEVIKYGCICDRAFFDRLAASPTRAQLSAWMDELVYRCCDIKRQVVEADERDMGGRMVLNFGHTLGHAIEKYYHFGKYSHGEAVALGMVAITRLSEARGLTPAGTAQCIADALKAHGLPYDDPLPPMAQLLEAIAHDKKNLGARLKLILLRQIGACFIADETAAFFEKNDVDGIE</sequence>
<dbReference type="AlphaFoldDB" id="A0A926CYD3"/>
<dbReference type="InterPro" id="IPR056179">
    <property type="entry name" value="DHQS_C"/>
</dbReference>
<dbReference type="NCBIfam" id="TIGR01357">
    <property type="entry name" value="aroB"/>
    <property type="match status" value="1"/>
</dbReference>
<evidence type="ECO:0000259" key="19">
    <source>
        <dbReference type="Pfam" id="PF01761"/>
    </source>
</evidence>
<reference evidence="21" key="1">
    <citation type="submission" date="2020-08" db="EMBL/GenBank/DDBJ databases">
        <title>Genome public.</title>
        <authorList>
            <person name="Liu C."/>
            <person name="Sun Q."/>
        </authorList>
    </citation>
    <scope>NUCLEOTIDE SEQUENCE</scope>
    <source>
        <strain evidence="21">NSJ-44</strain>
    </source>
</reference>
<keyword evidence="15 18" id="KW-0057">Aromatic amino acid biosynthesis</keyword>
<comment type="catalytic activity">
    <reaction evidence="1 18">
        <text>7-phospho-2-dehydro-3-deoxy-D-arabino-heptonate = 3-dehydroquinate + phosphate</text>
        <dbReference type="Rhea" id="RHEA:21968"/>
        <dbReference type="ChEBI" id="CHEBI:32364"/>
        <dbReference type="ChEBI" id="CHEBI:43474"/>
        <dbReference type="ChEBI" id="CHEBI:58394"/>
        <dbReference type="EC" id="4.2.3.4"/>
    </reaction>
</comment>
<dbReference type="InterPro" id="IPR050071">
    <property type="entry name" value="Dehydroquinate_synthase"/>
</dbReference>
<feature type="domain" description="3-dehydroquinate synthase N-terminal" evidence="19">
    <location>
        <begin position="69"/>
        <end position="181"/>
    </location>
</feature>
<gene>
    <name evidence="18 21" type="primary">aroB</name>
    <name evidence="21" type="ORF">H8699_06060</name>
</gene>
<feature type="binding site" evidence="18">
    <location>
        <position position="153"/>
    </location>
    <ligand>
        <name>NAD(+)</name>
        <dbReference type="ChEBI" id="CHEBI:57540"/>
    </ligand>
</feature>
<dbReference type="GO" id="GO:0003856">
    <property type="term" value="F:3-dehydroquinate synthase activity"/>
    <property type="evidence" value="ECO:0007669"/>
    <property type="project" value="UniProtKB-UniRule"/>
</dbReference>
<keyword evidence="16 18" id="KW-0456">Lyase</keyword>
<evidence type="ECO:0000256" key="10">
    <source>
        <dbReference type="ARBA" id="ARBA00022605"/>
    </source>
</evidence>
<evidence type="ECO:0000256" key="9">
    <source>
        <dbReference type="ARBA" id="ARBA00022490"/>
    </source>
</evidence>
<dbReference type="Gene3D" id="1.20.1090.10">
    <property type="entry name" value="Dehydroquinate synthase-like - alpha domain"/>
    <property type="match status" value="1"/>
</dbReference>
<evidence type="ECO:0000256" key="5">
    <source>
        <dbReference type="ARBA" id="ARBA00004661"/>
    </source>
</evidence>
<evidence type="ECO:0000256" key="1">
    <source>
        <dbReference type="ARBA" id="ARBA00001393"/>
    </source>
</evidence>
<dbReference type="GO" id="GO:0005737">
    <property type="term" value="C:cytoplasm"/>
    <property type="evidence" value="ECO:0007669"/>
    <property type="project" value="UniProtKB-SubCell"/>
</dbReference>
<name>A0A926CYD3_9FIRM</name>
<evidence type="ECO:0000256" key="11">
    <source>
        <dbReference type="ARBA" id="ARBA00022723"/>
    </source>
</evidence>
<evidence type="ECO:0000256" key="7">
    <source>
        <dbReference type="ARBA" id="ARBA00013031"/>
    </source>
</evidence>
<comment type="cofactor">
    <cofactor evidence="3">
        <name>Zn(2+)</name>
        <dbReference type="ChEBI" id="CHEBI:29105"/>
    </cofactor>
</comment>
<evidence type="ECO:0000256" key="12">
    <source>
        <dbReference type="ARBA" id="ARBA00022741"/>
    </source>
</evidence>
<dbReference type="EC" id="4.2.3.4" evidence="7 18"/>